<dbReference type="GO" id="GO:0000977">
    <property type="term" value="F:RNA polymerase II transcription regulatory region sequence-specific DNA binding"/>
    <property type="evidence" value="ECO:0007669"/>
    <property type="project" value="InterPro"/>
</dbReference>
<evidence type="ECO:0000313" key="3">
    <source>
        <dbReference type="EMBL" id="OIW10213.1"/>
    </source>
</evidence>
<dbReference type="FunFam" id="3.10.450.700:FF:000002">
    <property type="entry name" value="Transcription factor Pur-alpha 1"/>
    <property type="match status" value="1"/>
</dbReference>
<dbReference type="EMBL" id="CM007366">
    <property type="protein sequence ID" value="OIW10213.1"/>
    <property type="molecule type" value="Genomic_DNA"/>
</dbReference>
<dbReference type="Gene3D" id="3.30.2450.30">
    <property type="match status" value="1"/>
</dbReference>
<dbReference type="GO" id="GO:0000981">
    <property type="term" value="F:DNA-binding transcription factor activity, RNA polymerase II-specific"/>
    <property type="evidence" value="ECO:0007669"/>
    <property type="project" value="TreeGrafter"/>
</dbReference>
<proteinExistence type="inferred from homology"/>
<evidence type="ECO:0000313" key="4">
    <source>
        <dbReference type="Proteomes" id="UP000188354"/>
    </source>
</evidence>
<sequence>MVEMEVKPGGASNSSGGGNDVELLCKTLQHWFVDLFNYYVTRSTVMELQLDTKATCDIDIDICIVYYEAVLVVLFIRRLGGGTSSSGGGGNDVELLCKTLQVEHKLLYFDLKENPHGRYLEISEKPSPTCSTVIVPSSNISWFVDLFKYYVNSDDQQLFSLELQLDTKIFYFDIGENRRGCFLKGNCYHFYL</sequence>
<reference evidence="3 4" key="1">
    <citation type="journal article" date="2017" name="Plant Biotechnol. J.">
        <title>A comprehensive draft genome sequence for lupin (Lupinus angustifolius), an emerging health food: insights into plant-microbe interactions and legume evolution.</title>
        <authorList>
            <person name="Hane J.K."/>
            <person name="Ming Y."/>
            <person name="Kamphuis L.G."/>
            <person name="Nelson M.N."/>
            <person name="Garg G."/>
            <person name="Atkins C.A."/>
            <person name="Bayer P.E."/>
            <person name="Bravo A."/>
            <person name="Bringans S."/>
            <person name="Cannon S."/>
            <person name="Edwards D."/>
            <person name="Foley R."/>
            <person name="Gao L.L."/>
            <person name="Harrison M.J."/>
            <person name="Huang W."/>
            <person name="Hurgobin B."/>
            <person name="Li S."/>
            <person name="Liu C.W."/>
            <person name="McGrath A."/>
            <person name="Morahan G."/>
            <person name="Murray J."/>
            <person name="Weller J."/>
            <person name="Jian J."/>
            <person name="Singh K.B."/>
        </authorList>
    </citation>
    <scope>NUCLEOTIDE SEQUENCE [LARGE SCALE GENOMIC DNA]</scope>
    <source>
        <strain evidence="4">cv. Tanjil</strain>
        <tissue evidence="3">Whole plant</tissue>
    </source>
</reference>
<name>A0A4P1RG10_LUPAN</name>
<dbReference type="Gramene" id="OIW10213">
    <property type="protein sequence ID" value="OIW10213"/>
    <property type="gene ID" value="TanjilG_27964"/>
</dbReference>
<keyword evidence="2" id="KW-0238">DNA-binding</keyword>
<dbReference type="PANTHER" id="PTHR12611:SF0">
    <property type="entry name" value="PURINE-RICH BINDING PROTEIN-ALPHA, ISOFORM B"/>
    <property type="match status" value="1"/>
</dbReference>
<dbReference type="Proteomes" id="UP000188354">
    <property type="component" value="Chromosome LG06"/>
</dbReference>
<organism evidence="3 4">
    <name type="scientific">Lupinus angustifolius</name>
    <name type="common">Narrow-leaved blue lupine</name>
    <dbReference type="NCBI Taxonomy" id="3871"/>
    <lineage>
        <taxon>Eukaryota</taxon>
        <taxon>Viridiplantae</taxon>
        <taxon>Streptophyta</taxon>
        <taxon>Embryophyta</taxon>
        <taxon>Tracheophyta</taxon>
        <taxon>Spermatophyta</taxon>
        <taxon>Magnoliopsida</taxon>
        <taxon>eudicotyledons</taxon>
        <taxon>Gunneridae</taxon>
        <taxon>Pentapetalae</taxon>
        <taxon>rosids</taxon>
        <taxon>fabids</taxon>
        <taxon>Fabales</taxon>
        <taxon>Fabaceae</taxon>
        <taxon>Papilionoideae</taxon>
        <taxon>50 kb inversion clade</taxon>
        <taxon>genistoids sensu lato</taxon>
        <taxon>core genistoids</taxon>
        <taxon>Genisteae</taxon>
        <taxon>Lupinus</taxon>
    </lineage>
</organism>
<comment type="similarity">
    <text evidence="1">Belongs to the PUR DNA-binding protein family.</text>
</comment>
<dbReference type="SMART" id="SM00712">
    <property type="entry name" value="PUR"/>
    <property type="match status" value="1"/>
</dbReference>
<dbReference type="GO" id="GO:0032422">
    <property type="term" value="F:purine-rich negative regulatory element binding"/>
    <property type="evidence" value="ECO:0007669"/>
    <property type="project" value="InterPro"/>
</dbReference>
<evidence type="ECO:0000256" key="2">
    <source>
        <dbReference type="ARBA" id="ARBA00023125"/>
    </source>
</evidence>
<dbReference type="Gene3D" id="3.10.450.700">
    <property type="match status" value="1"/>
</dbReference>
<keyword evidence="4" id="KW-1185">Reference proteome</keyword>
<dbReference type="InterPro" id="IPR006628">
    <property type="entry name" value="PUR-bd_fam"/>
</dbReference>
<protein>
    <submittedName>
        <fullName evidence="3">Uncharacterized protein</fullName>
    </submittedName>
</protein>
<gene>
    <name evidence="3" type="ORF">TanjilG_27964</name>
</gene>
<accession>A0A4P1RG10</accession>
<evidence type="ECO:0000256" key="1">
    <source>
        <dbReference type="ARBA" id="ARBA00009251"/>
    </source>
</evidence>
<dbReference type="AlphaFoldDB" id="A0A4P1RG10"/>
<dbReference type="PANTHER" id="PTHR12611">
    <property type="entry name" value="PUR-TRANSCRIPTIONAL ACTIVATOR"/>
    <property type="match status" value="1"/>
</dbReference>
<dbReference type="GO" id="GO:0005634">
    <property type="term" value="C:nucleus"/>
    <property type="evidence" value="ECO:0007669"/>
    <property type="project" value="TreeGrafter"/>
</dbReference>